<comment type="catalytic activity">
    <reaction evidence="1">
        <text>ATP + protein L-histidine = ADP + protein N-phospho-L-histidine.</text>
        <dbReference type="EC" id="2.7.13.3"/>
    </reaction>
</comment>
<dbReference type="PANTHER" id="PTHR43711">
    <property type="entry name" value="TWO-COMPONENT HISTIDINE KINASE"/>
    <property type="match status" value="1"/>
</dbReference>
<evidence type="ECO:0000256" key="9">
    <source>
        <dbReference type="ARBA" id="ARBA00022840"/>
    </source>
</evidence>
<dbReference type="Gene3D" id="1.10.287.130">
    <property type="match status" value="1"/>
</dbReference>
<evidence type="ECO:0000256" key="5">
    <source>
        <dbReference type="ARBA" id="ARBA00022553"/>
    </source>
</evidence>
<evidence type="ECO:0000256" key="6">
    <source>
        <dbReference type="ARBA" id="ARBA00022679"/>
    </source>
</evidence>
<keyword evidence="12" id="KW-0175">Coiled coil</keyword>
<feature type="transmembrane region" description="Helical" evidence="13">
    <location>
        <begin position="12"/>
        <end position="31"/>
    </location>
</feature>
<name>A0A511QYE7_9DEIN</name>
<keyword evidence="6" id="KW-0808">Transferase</keyword>
<dbReference type="Pfam" id="PF00672">
    <property type="entry name" value="HAMP"/>
    <property type="match status" value="1"/>
</dbReference>
<keyword evidence="5" id="KW-0597">Phosphoprotein</keyword>
<dbReference type="AlphaFoldDB" id="A0A511QYE7"/>
<evidence type="ECO:0000256" key="3">
    <source>
        <dbReference type="ARBA" id="ARBA00012438"/>
    </source>
</evidence>
<dbReference type="CDD" id="cd00082">
    <property type="entry name" value="HisKA"/>
    <property type="match status" value="1"/>
</dbReference>
<dbReference type="OrthoDB" id="335833at2"/>
<keyword evidence="9" id="KW-0067">ATP-binding</keyword>
<dbReference type="InterPro" id="IPR004358">
    <property type="entry name" value="Sig_transdc_His_kin-like_C"/>
</dbReference>
<dbReference type="PROSITE" id="PS50885">
    <property type="entry name" value="HAMP"/>
    <property type="match status" value="1"/>
</dbReference>
<dbReference type="EMBL" id="BJXL01000010">
    <property type="protein sequence ID" value="GEM82420.1"/>
    <property type="molecule type" value="Genomic_DNA"/>
</dbReference>
<dbReference type="Pfam" id="PF02518">
    <property type="entry name" value="HATPase_c"/>
    <property type="match status" value="1"/>
</dbReference>
<evidence type="ECO:0000259" key="15">
    <source>
        <dbReference type="PROSITE" id="PS50885"/>
    </source>
</evidence>
<evidence type="ECO:0000256" key="7">
    <source>
        <dbReference type="ARBA" id="ARBA00022741"/>
    </source>
</evidence>
<dbReference type="SMART" id="SM00304">
    <property type="entry name" value="HAMP"/>
    <property type="match status" value="2"/>
</dbReference>
<dbReference type="SUPFAM" id="SSF47384">
    <property type="entry name" value="Homodimeric domain of signal transducing histidine kinase"/>
    <property type="match status" value="1"/>
</dbReference>
<evidence type="ECO:0000256" key="10">
    <source>
        <dbReference type="ARBA" id="ARBA00023012"/>
    </source>
</evidence>
<dbReference type="InterPro" id="IPR036890">
    <property type="entry name" value="HATPase_C_sf"/>
</dbReference>
<dbReference type="InterPro" id="IPR036097">
    <property type="entry name" value="HisK_dim/P_sf"/>
</dbReference>
<organism evidence="16 17">
    <name type="scientific">Meiothermus hypogaeus NBRC 106114</name>
    <dbReference type="NCBI Taxonomy" id="1227553"/>
    <lineage>
        <taxon>Bacteria</taxon>
        <taxon>Thermotogati</taxon>
        <taxon>Deinococcota</taxon>
        <taxon>Deinococci</taxon>
        <taxon>Thermales</taxon>
        <taxon>Thermaceae</taxon>
        <taxon>Meiothermus</taxon>
    </lineage>
</organism>
<sequence length="373" mass="40254">MRVVPRGLFARLLAANLVVAGVATTVMLVVADLLSPAFYRGHLEHMIEVMGPMGLSLRADLEGGLHDTLTRALLAAFPIALALSALLAYLLVGRISQTVNLLVRGAQEIARGHYKLRLRETGEDELSELARQFNRLSQALEQVEQRRIELIGSVAHELRTPLAALQGYSEALADGVLPPEVAAQSIAREVRAMGRLVEDLSLVSRVEAGAVVVHPEPLSPQVILNEARERLAPAFSEKGLTLELEVGADLPKVQADPERLHQVLSNLLSNALRYTPEGGRVILGATLKPEGVCFFVRDTGRGIAPEHQERIFERFYRIDPARSRKDGGTGVGLTVAKGLVEAMGGQMSLHSEVGVGSVFWFSLPAAKGTARTG</sequence>
<comment type="caution">
    <text evidence="16">The sequence shown here is derived from an EMBL/GenBank/DDBJ whole genome shotgun (WGS) entry which is preliminary data.</text>
</comment>
<dbReference type="PRINTS" id="PR00344">
    <property type="entry name" value="BCTRLSENSOR"/>
</dbReference>
<dbReference type="GO" id="GO:0005886">
    <property type="term" value="C:plasma membrane"/>
    <property type="evidence" value="ECO:0007669"/>
    <property type="project" value="UniProtKB-SubCell"/>
</dbReference>
<dbReference type="InterPro" id="IPR005467">
    <property type="entry name" value="His_kinase_dom"/>
</dbReference>
<evidence type="ECO:0000256" key="8">
    <source>
        <dbReference type="ARBA" id="ARBA00022777"/>
    </source>
</evidence>
<dbReference type="PANTHER" id="PTHR43711:SF1">
    <property type="entry name" value="HISTIDINE KINASE 1"/>
    <property type="match status" value="1"/>
</dbReference>
<keyword evidence="4" id="KW-1003">Cell membrane</keyword>
<dbReference type="Gene3D" id="6.10.340.10">
    <property type="match status" value="1"/>
</dbReference>
<keyword evidence="7" id="KW-0547">Nucleotide-binding</keyword>
<dbReference type="SMART" id="SM00387">
    <property type="entry name" value="HATPase_c"/>
    <property type="match status" value="1"/>
</dbReference>
<gene>
    <name evidence="16" type="ORF">MHY01S_05860</name>
</gene>
<protein>
    <recommendedName>
        <fullName evidence="3">histidine kinase</fullName>
        <ecNumber evidence="3">2.7.13.3</ecNumber>
    </recommendedName>
</protein>
<keyword evidence="10" id="KW-0902">Two-component regulatory system</keyword>
<keyword evidence="11 13" id="KW-0472">Membrane</keyword>
<feature type="transmembrane region" description="Helical" evidence="13">
    <location>
        <begin position="72"/>
        <end position="92"/>
    </location>
</feature>
<comment type="subcellular location">
    <subcellularLocation>
        <location evidence="2">Cell membrane</location>
    </subcellularLocation>
</comment>
<dbReference type="PROSITE" id="PS50109">
    <property type="entry name" value="HIS_KIN"/>
    <property type="match status" value="1"/>
</dbReference>
<proteinExistence type="predicted"/>
<dbReference type="Gene3D" id="3.30.565.10">
    <property type="entry name" value="Histidine kinase-like ATPase, C-terminal domain"/>
    <property type="match status" value="1"/>
</dbReference>
<dbReference type="FunFam" id="3.30.565.10:FF:000023">
    <property type="entry name" value="PAS domain-containing sensor histidine kinase"/>
    <property type="match status" value="1"/>
</dbReference>
<feature type="domain" description="HAMP" evidence="15">
    <location>
        <begin position="93"/>
        <end position="145"/>
    </location>
</feature>
<evidence type="ECO:0000256" key="12">
    <source>
        <dbReference type="SAM" id="Coils"/>
    </source>
</evidence>
<feature type="domain" description="Histidine kinase" evidence="14">
    <location>
        <begin position="153"/>
        <end position="367"/>
    </location>
</feature>
<keyword evidence="13" id="KW-0812">Transmembrane</keyword>
<dbReference type="SUPFAM" id="SSF55874">
    <property type="entry name" value="ATPase domain of HSP90 chaperone/DNA topoisomerase II/histidine kinase"/>
    <property type="match status" value="1"/>
</dbReference>
<evidence type="ECO:0000256" key="2">
    <source>
        <dbReference type="ARBA" id="ARBA00004236"/>
    </source>
</evidence>
<dbReference type="CDD" id="cd06225">
    <property type="entry name" value="HAMP"/>
    <property type="match status" value="1"/>
</dbReference>
<dbReference type="Pfam" id="PF00512">
    <property type="entry name" value="HisKA"/>
    <property type="match status" value="1"/>
</dbReference>
<dbReference type="GO" id="GO:0000155">
    <property type="term" value="F:phosphorelay sensor kinase activity"/>
    <property type="evidence" value="ECO:0007669"/>
    <property type="project" value="InterPro"/>
</dbReference>
<evidence type="ECO:0000256" key="4">
    <source>
        <dbReference type="ARBA" id="ARBA00022475"/>
    </source>
</evidence>
<evidence type="ECO:0000313" key="17">
    <source>
        <dbReference type="Proteomes" id="UP000321197"/>
    </source>
</evidence>
<dbReference type="CDD" id="cd16922">
    <property type="entry name" value="HATPase_EvgS-ArcB-TorS-like"/>
    <property type="match status" value="1"/>
</dbReference>
<dbReference type="SUPFAM" id="SSF158472">
    <property type="entry name" value="HAMP domain-like"/>
    <property type="match status" value="1"/>
</dbReference>
<dbReference type="InterPro" id="IPR003661">
    <property type="entry name" value="HisK_dim/P_dom"/>
</dbReference>
<evidence type="ECO:0000256" key="13">
    <source>
        <dbReference type="SAM" id="Phobius"/>
    </source>
</evidence>
<dbReference type="InterPro" id="IPR003594">
    <property type="entry name" value="HATPase_dom"/>
</dbReference>
<evidence type="ECO:0000256" key="11">
    <source>
        <dbReference type="ARBA" id="ARBA00023136"/>
    </source>
</evidence>
<dbReference type="SMART" id="SM00388">
    <property type="entry name" value="HisKA"/>
    <property type="match status" value="1"/>
</dbReference>
<evidence type="ECO:0000256" key="1">
    <source>
        <dbReference type="ARBA" id="ARBA00000085"/>
    </source>
</evidence>
<keyword evidence="13" id="KW-1133">Transmembrane helix</keyword>
<reference evidence="16 17" key="1">
    <citation type="submission" date="2019-07" db="EMBL/GenBank/DDBJ databases">
        <title>Whole genome shotgun sequence of Meiothermus hypogaeus NBRC 106114.</title>
        <authorList>
            <person name="Hosoyama A."/>
            <person name="Uohara A."/>
            <person name="Ohji S."/>
            <person name="Ichikawa N."/>
        </authorList>
    </citation>
    <scope>NUCLEOTIDE SEQUENCE [LARGE SCALE GENOMIC DNA]</scope>
    <source>
        <strain evidence="16 17">NBRC 106114</strain>
    </source>
</reference>
<dbReference type="EC" id="2.7.13.3" evidence="3"/>
<dbReference type="InterPro" id="IPR050736">
    <property type="entry name" value="Sensor_HK_Regulatory"/>
</dbReference>
<feature type="coiled-coil region" evidence="12">
    <location>
        <begin position="119"/>
        <end position="146"/>
    </location>
</feature>
<accession>A0A511QYE7</accession>
<dbReference type="GO" id="GO:0005524">
    <property type="term" value="F:ATP binding"/>
    <property type="evidence" value="ECO:0007669"/>
    <property type="project" value="UniProtKB-KW"/>
</dbReference>
<dbReference type="InterPro" id="IPR003660">
    <property type="entry name" value="HAMP_dom"/>
</dbReference>
<dbReference type="Proteomes" id="UP000321197">
    <property type="component" value="Unassembled WGS sequence"/>
</dbReference>
<evidence type="ECO:0000313" key="16">
    <source>
        <dbReference type="EMBL" id="GEM82420.1"/>
    </source>
</evidence>
<dbReference type="RefSeq" id="WP_119339800.1">
    <property type="nucleotide sequence ID" value="NZ_BJXL01000010.1"/>
</dbReference>
<keyword evidence="8 16" id="KW-0418">Kinase</keyword>
<evidence type="ECO:0000259" key="14">
    <source>
        <dbReference type="PROSITE" id="PS50109"/>
    </source>
</evidence>